<protein>
    <submittedName>
        <fullName evidence="1">Uncharacterized protein</fullName>
    </submittedName>
</protein>
<sequence length="139" mass="14642">MRKRGLPRPFVDSPGRVDDICNTEAMDLKYLARGAAAFLVVGAMTGCNSGAESGSVSVEVRTMTPGAQGGPYEVKVRGSDGELVNSREVSVGSTYVIEDVPYGWVSVEATSGCTVENELTSESPTMRMIIEAGNCTLAD</sequence>
<dbReference type="AlphaFoldDB" id="A0A1H5MA55"/>
<evidence type="ECO:0000313" key="1">
    <source>
        <dbReference type="EMBL" id="SEE86379.1"/>
    </source>
</evidence>
<accession>A0A1H5MA55</accession>
<evidence type="ECO:0000313" key="2">
    <source>
        <dbReference type="Proteomes" id="UP000182725"/>
    </source>
</evidence>
<reference evidence="1 2" key="1">
    <citation type="submission" date="2016-10" db="EMBL/GenBank/DDBJ databases">
        <authorList>
            <person name="de Groot N.N."/>
        </authorList>
    </citation>
    <scope>NUCLEOTIDE SEQUENCE [LARGE SCALE GENOMIC DNA]</scope>
    <source>
        <strain evidence="1 2">DSM 22274</strain>
    </source>
</reference>
<organism evidence="1 2">
    <name type="scientific">Arthrobacter alpinus</name>
    <dbReference type="NCBI Taxonomy" id="656366"/>
    <lineage>
        <taxon>Bacteria</taxon>
        <taxon>Bacillati</taxon>
        <taxon>Actinomycetota</taxon>
        <taxon>Actinomycetes</taxon>
        <taxon>Micrococcales</taxon>
        <taxon>Micrococcaceae</taxon>
        <taxon>Arthrobacter</taxon>
    </lineage>
</organism>
<dbReference type="Proteomes" id="UP000182725">
    <property type="component" value="Unassembled WGS sequence"/>
</dbReference>
<dbReference type="EMBL" id="FNTV01000001">
    <property type="protein sequence ID" value="SEE86379.1"/>
    <property type="molecule type" value="Genomic_DNA"/>
</dbReference>
<proteinExistence type="predicted"/>
<gene>
    <name evidence="1" type="ORF">SAMN04489740_2838</name>
</gene>
<name>A0A1H5MA55_9MICC</name>